<reference evidence="3" key="1">
    <citation type="submission" date="2023-03" db="EMBL/GenBank/DDBJ databases">
        <title>Massive genome expansion in bonnet fungi (Mycena s.s.) driven by repeated elements and novel gene families across ecological guilds.</title>
        <authorList>
            <consortium name="Lawrence Berkeley National Laboratory"/>
            <person name="Harder C.B."/>
            <person name="Miyauchi S."/>
            <person name="Viragh M."/>
            <person name="Kuo A."/>
            <person name="Thoen E."/>
            <person name="Andreopoulos B."/>
            <person name="Lu D."/>
            <person name="Skrede I."/>
            <person name="Drula E."/>
            <person name="Henrissat B."/>
            <person name="Morin E."/>
            <person name="Kohler A."/>
            <person name="Barry K."/>
            <person name="LaButti K."/>
            <person name="Morin E."/>
            <person name="Salamov A."/>
            <person name="Lipzen A."/>
            <person name="Mereny Z."/>
            <person name="Hegedus B."/>
            <person name="Baldrian P."/>
            <person name="Stursova M."/>
            <person name="Weitz H."/>
            <person name="Taylor A."/>
            <person name="Grigoriev I.V."/>
            <person name="Nagy L.G."/>
            <person name="Martin F."/>
            <person name="Kauserud H."/>
        </authorList>
    </citation>
    <scope>NUCLEOTIDE SEQUENCE</scope>
    <source>
        <strain evidence="3">CBHHK182m</strain>
    </source>
</reference>
<proteinExistence type="predicted"/>
<sequence length="997" mass="110941">MLALTSLIGDRTIDGAVTSSSSLRFVLATSQWVCKDMDQPCFFDYSRFGGTEYEQDWEEPLLSVYNYASIRVLQGQPYDASWQAVLSTINPVSLYKLLLTSETMFELVMAHVRAVQPSSGSHDEHLVGSAQDRLSSLPNELLCVILARLNLVTRLSLHRTCKKLAALCARELQAGVARVLTSFGLCHAEIRFMQSATMAAIGGHCIPHLVHYKALPEFFTLLTGLEATPLLLNNLYVPEGYDDCADFGAAANTPRSIRVVRSITNSALDSITYSPFSHLFGAVTHLGLWLAYPDSSINKVTMPNRECIDFDDPATEDRVISSFEHFSGQFTLDFCLSKPHSCGSAWDCPTTARSTADAGCLSLFFPSLPSGWSSKPDTVYPTWSCMPWTLGDRRRADVFRANKMFLTNAVHGLDFGATRDCTFQGAACWSFKRCTNFDVNMECPWRYPVRPYETKMFGQVDFIEDNESGSIVRLGRPTGVSCRLQHSFDNQIVQLQRMVEEDHDHSGAVATSDWFSPSFAGSRYSREEGCFYISVGRFVGASTAFKVGDNLELEASFRFAQADFKRFTVTVIDIWSLGDSEIGKRGDGYTCDINPGLAPLVFTEYTQAAKRSLAFSHYPDDLVATRDRSSAAGSSFSFKDLTSNASHHSDEPGVVWPGRGKRGSEKHFQCNIFGEVRSTVTMEHAKSISVELGRPTRATCAVVGLWEQQLRALREIVKGDSVDVGGACRGSWFALEINIDYRPGDTFRINFVAAPTNNYSTERMYCDLVDMMKTGQVIDALVWFQRFDIARGPGEPAARNYYAAARRVTRLPVDAVSRKKDSYDCDILDYEQEAGLFTRGELETYTPSFFGQVAAITRGANAHIKIKCPDNMRCSVKRKYRSQMAQLKATVDSDNIQLGGRVGSSWFADEANGMMQQDGCAYIKPWGNDADWELDGVVPGTLIGSWAQLIRKDSGIRELRRDYKLCANFFVVVVPDAIDLRGAGYQCDFGAWKCDFF</sequence>
<dbReference type="AlphaFoldDB" id="A0AAD7NY65"/>
<name>A0AAD7NY65_9AGAR</name>
<evidence type="ECO:0000313" key="4">
    <source>
        <dbReference type="Proteomes" id="UP001215598"/>
    </source>
</evidence>
<dbReference type="InterPro" id="IPR001810">
    <property type="entry name" value="F-box_dom"/>
</dbReference>
<dbReference type="EMBL" id="JARKIB010000005">
    <property type="protein sequence ID" value="KAJ7780001.1"/>
    <property type="molecule type" value="Genomic_DNA"/>
</dbReference>
<dbReference type="SUPFAM" id="SSF81383">
    <property type="entry name" value="F-box domain"/>
    <property type="match status" value="1"/>
</dbReference>
<dbReference type="Pfam" id="PF00646">
    <property type="entry name" value="F-box"/>
    <property type="match status" value="1"/>
</dbReference>
<evidence type="ECO:0000259" key="2">
    <source>
        <dbReference type="PROSITE" id="PS50181"/>
    </source>
</evidence>
<feature type="region of interest" description="Disordered" evidence="1">
    <location>
        <begin position="643"/>
        <end position="662"/>
    </location>
</feature>
<evidence type="ECO:0000256" key="1">
    <source>
        <dbReference type="SAM" id="MobiDB-lite"/>
    </source>
</evidence>
<feature type="domain" description="F-box" evidence="2">
    <location>
        <begin position="131"/>
        <end position="167"/>
    </location>
</feature>
<keyword evidence="4" id="KW-1185">Reference proteome</keyword>
<comment type="caution">
    <text evidence="3">The sequence shown here is derived from an EMBL/GenBank/DDBJ whole genome shotgun (WGS) entry which is preliminary data.</text>
</comment>
<evidence type="ECO:0000313" key="3">
    <source>
        <dbReference type="EMBL" id="KAJ7780001.1"/>
    </source>
</evidence>
<dbReference type="Proteomes" id="UP001215598">
    <property type="component" value="Unassembled WGS sequence"/>
</dbReference>
<protein>
    <recommendedName>
        <fullName evidence="2">F-box domain-containing protein</fullName>
    </recommendedName>
</protein>
<dbReference type="PROSITE" id="PS50181">
    <property type="entry name" value="FBOX"/>
    <property type="match status" value="1"/>
</dbReference>
<dbReference type="CDD" id="cd09917">
    <property type="entry name" value="F-box_SF"/>
    <property type="match status" value="1"/>
</dbReference>
<accession>A0AAD7NY65</accession>
<dbReference type="InterPro" id="IPR036047">
    <property type="entry name" value="F-box-like_dom_sf"/>
</dbReference>
<gene>
    <name evidence="3" type="ORF">B0H16DRAFT_1711225</name>
</gene>
<organism evidence="3 4">
    <name type="scientific">Mycena metata</name>
    <dbReference type="NCBI Taxonomy" id="1033252"/>
    <lineage>
        <taxon>Eukaryota</taxon>
        <taxon>Fungi</taxon>
        <taxon>Dikarya</taxon>
        <taxon>Basidiomycota</taxon>
        <taxon>Agaricomycotina</taxon>
        <taxon>Agaricomycetes</taxon>
        <taxon>Agaricomycetidae</taxon>
        <taxon>Agaricales</taxon>
        <taxon>Marasmiineae</taxon>
        <taxon>Mycenaceae</taxon>
        <taxon>Mycena</taxon>
    </lineage>
</organism>